<dbReference type="OrthoDB" id="10259640at2759"/>
<comment type="domain">
    <text evidence="6">The Q motif is unique to and characteristic of the DEAD box family of RNA helicases and controls ATP binding and hydrolysis.</text>
</comment>
<feature type="region of interest" description="Disordered" evidence="7">
    <location>
        <begin position="641"/>
        <end position="720"/>
    </location>
</feature>
<feature type="compositionally biased region" description="Basic residues" evidence="7">
    <location>
        <begin position="24"/>
        <end position="34"/>
    </location>
</feature>
<dbReference type="PROSITE" id="PS51194">
    <property type="entry name" value="HELICASE_CTER"/>
    <property type="match status" value="1"/>
</dbReference>
<accession>A0A2R5GJM3</accession>
<dbReference type="Gene3D" id="3.40.50.300">
    <property type="entry name" value="P-loop containing nucleotide triphosphate hydrolases"/>
    <property type="match status" value="2"/>
</dbReference>
<keyword evidence="5 6" id="KW-0694">RNA-binding</keyword>
<feature type="region of interest" description="Disordered" evidence="7">
    <location>
        <begin position="787"/>
        <end position="879"/>
    </location>
</feature>
<dbReference type="Pfam" id="PF00271">
    <property type="entry name" value="Helicase_C"/>
    <property type="match status" value="1"/>
</dbReference>
<feature type="domain" description="Helicase C-terminal" evidence="9">
    <location>
        <begin position="357"/>
        <end position="509"/>
    </location>
</feature>
<evidence type="ECO:0000256" key="1">
    <source>
        <dbReference type="ARBA" id="ARBA00022741"/>
    </source>
</evidence>
<evidence type="ECO:0000313" key="10">
    <source>
        <dbReference type="EMBL" id="GBG28054.1"/>
    </source>
</evidence>
<organism evidence="10 11">
    <name type="scientific">Hondaea fermentalgiana</name>
    <dbReference type="NCBI Taxonomy" id="2315210"/>
    <lineage>
        <taxon>Eukaryota</taxon>
        <taxon>Sar</taxon>
        <taxon>Stramenopiles</taxon>
        <taxon>Bigyra</taxon>
        <taxon>Labyrinthulomycetes</taxon>
        <taxon>Thraustochytrida</taxon>
        <taxon>Thraustochytriidae</taxon>
        <taxon>Hondaea</taxon>
    </lineage>
</organism>
<name>A0A2R5GJM3_9STRA</name>
<dbReference type="Pfam" id="PF13959">
    <property type="entry name" value="CTE_SPB4"/>
    <property type="match status" value="1"/>
</dbReference>
<evidence type="ECO:0000256" key="3">
    <source>
        <dbReference type="ARBA" id="ARBA00022806"/>
    </source>
</evidence>
<evidence type="ECO:0000259" key="8">
    <source>
        <dbReference type="PROSITE" id="PS51192"/>
    </source>
</evidence>
<dbReference type="GO" id="GO:0005524">
    <property type="term" value="F:ATP binding"/>
    <property type="evidence" value="ECO:0007669"/>
    <property type="project" value="UniProtKB-UniRule"/>
</dbReference>
<dbReference type="InterPro" id="IPR025313">
    <property type="entry name" value="SPB4-like_CTE"/>
</dbReference>
<feature type="region of interest" description="Disordered" evidence="7">
    <location>
        <begin position="755"/>
        <end position="774"/>
    </location>
</feature>
<keyword evidence="1 6" id="KW-0547">Nucleotide-binding</keyword>
<keyword evidence="4 6" id="KW-0067">ATP-binding</keyword>
<keyword evidence="11" id="KW-1185">Reference proteome</keyword>
<dbReference type="InterPro" id="IPR000629">
    <property type="entry name" value="RNA-helicase_DEAD-box_CS"/>
</dbReference>
<evidence type="ECO:0000256" key="5">
    <source>
        <dbReference type="ARBA" id="ARBA00022884"/>
    </source>
</evidence>
<dbReference type="CDD" id="cd18787">
    <property type="entry name" value="SF2_C_DEAD"/>
    <property type="match status" value="1"/>
</dbReference>
<evidence type="ECO:0000259" key="9">
    <source>
        <dbReference type="PROSITE" id="PS51194"/>
    </source>
</evidence>
<feature type="compositionally biased region" description="Low complexity" evidence="7">
    <location>
        <begin position="844"/>
        <end position="853"/>
    </location>
</feature>
<dbReference type="CDD" id="cd17941">
    <property type="entry name" value="DEADc_DDX10"/>
    <property type="match status" value="1"/>
</dbReference>
<dbReference type="GO" id="GO:0016887">
    <property type="term" value="F:ATP hydrolysis activity"/>
    <property type="evidence" value="ECO:0007669"/>
    <property type="project" value="RHEA"/>
</dbReference>
<comment type="function">
    <text evidence="6">RNA helicase.</text>
</comment>
<keyword evidence="3 6" id="KW-0347">Helicase</keyword>
<dbReference type="GO" id="GO:0003723">
    <property type="term" value="F:RNA binding"/>
    <property type="evidence" value="ECO:0007669"/>
    <property type="project" value="UniProtKB-UniRule"/>
</dbReference>
<comment type="similarity">
    <text evidence="6">Belongs to the DEAD box helicase family.</text>
</comment>
<dbReference type="Pfam" id="PF00270">
    <property type="entry name" value="DEAD"/>
    <property type="match status" value="1"/>
</dbReference>
<dbReference type="SUPFAM" id="SSF52540">
    <property type="entry name" value="P-loop containing nucleoside triphosphate hydrolases"/>
    <property type="match status" value="2"/>
</dbReference>
<sequence length="894" mass="98691">MARSFRRVDAGAGAAGAGDAQNGKRPRGGAKKSSARSAATGAEGDERGRDARPEVATKAERRSREIEELETRAGEEAPPAGSLFRKDGKVPKMFDDVALSGMTLSGLERGKFVTMTKIQQLAIPHALVGRDVLGAARTGSGKTLAFVVPLLERLFRLGWTPGLGLGAVIISPTRELALQIYEVLRVVGYRHGYTAGIVMGGSDFRREQANVHQLAVMIATPGRLLQHLEQTPTMDASQVQMLVLDEADRLLDLGFKKQLTRILEYMPKTRQTMLFSATQTKSVKALARLSLRRPEYVSVLNMDEVQKKIPTGPDADKKQLDKAMEAVVEGGMRNDRGKAPTPANLAQAYTVCQLPDKMDLLYSFIRSHLKSKSIIFLSSCRQVQYIDAVFRKLRPGVPLMCMHGKIKQQRRMHIYYEFIQKPAAVLFATDIAARGLDFPGVDWILQGDCPEDVPTYIHRVGRTARFKNRGNSLLLLLPNEAPAMVAKLREANIPIVEKKVNPNKQQDVQRKVSGEVAKDPELRLIGQKAFKSYLRSVYLQSDKSVFDVNKLPMGAYAQSLGLANTPRIKFKGLSGDEGRKELRKLKETSHALAKLNALMEMEGDEAAAPGDDESDEDVMELLQRLRSSKATKKEKKTKYERLLALKSNEQGGGDDEEDDDDDDDDDDDGLVLRGSKGPLAGKGAESDDNESGTGEAVDEVEDDEEDHLPSRKQTRKLRIDALTGLSKGRVRPKHKVFDDEGQEVDPFAKLADEIGVSGSEATSDRDDTVRVSAGERQAYLDRIAAKLADEDVDDRERDRARVREKHRTERLKRRGALRQDEDEDGGGVVLGRYSDDEDDDDMSDGGASFGGSDNDNDDVDDVEARPTKKAKRAEEGTMEDVEQAALRLIEQQGL</sequence>
<dbReference type="PANTHER" id="PTHR24031">
    <property type="entry name" value="RNA HELICASE"/>
    <property type="match status" value="1"/>
</dbReference>
<evidence type="ECO:0000256" key="6">
    <source>
        <dbReference type="RuleBase" id="RU365068"/>
    </source>
</evidence>
<feature type="compositionally biased region" description="Basic and acidic residues" evidence="7">
    <location>
        <begin position="44"/>
        <end position="75"/>
    </location>
</feature>
<feature type="compositionally biased region" description="Acidic residues" evidence="7">
    <location>
        <begin position="652"/>
        <end position="669"/>
    </location>
</feature>
<feature type="region of interest" description="Disordered" evidence="7">
    <location>
        <begin position="1"/>
        <end position="85"/>
    </location>
</feature>
<dbReference type="InterPro" id="IPR011545">
    <property type="entry name" value="DEAD/DEAH_box_helicase_dom"/>
</dbReference>
<dbReference type="InParanoid" id="A0A2R5GJM3"/>
<dbReference type="EC" id="3.6.4.13" evidence="6"/>
<dbReference type="InterPro" id="IPR027417">
    <property type="entry name" value="P-loop_NTPase"/>
</dbReference>
<proteinExistence type="inferred from homology"/>
<dbReference type="SMART" id="SM01178">
    <property type="entry name" value="DUF4217"/>
    <property type="match status" value="1"/>
</dbReference>
<evidence type="ECO:0000256" key="4">
    <source>
        <dbReference type="ARBA" id="ARBA00022840"/>
    </source>
</evidence>
<dbReference type="SMART" id="SM00490">
    <property type="entry name" value="HELICc"/>
    <property type="match status" value="1"/>
</dbReference>
<dbReference type="Proteomes" id="UP000241890">
    <property type="component" value="Unassembled WGS sequence"/>
</dbReference>
<dbReference type="EMBL" id="BEYU01000038">
    <property type="protein sequence ID" value="GBG28054.1"/>
    <property type="molecule type" value="Genomic_DNA"/>
</dbReference>
<dbReference type="SMART" id="SM00487">
    <property type="entry name" value="DEXDc"/>
    <property type="match status" value="1"/>
</dbReference>
<feature type="compositionally biased region" description="Basic residues" evidence="7">
    <location>
        <begin position="802"/>
        <end position="816"/>
    </location>
</feature>
<evidence type="ECO:0000256" key="7">
    <source>
        <dbReference type="SAM" id="MobiDB-lite"/>
    </source>
</evidence>
<dbReference type="PROSITE" id="PS00039">
    <property type="entry name" value="DEAD_ATP_HELICASE"/>
    <property type="match status" value="1"/>
</dbReference>
<comment type="catalytic activity">
    <reaction evidence="6">
        <text>ATP + H2O = ADP + phosphate + H(+)</text>
        <dbReference type="Rhea" id="RHEA:13065"/>
        <dbReference type="ChEBI" id="CHEBI:15377"/>
        <dbReference type="ChEBI" id="CHEBI:15378"/>
        <dbReference type="ChEBI" id="CHEBI:30616"/>
        <dbReference type="ChEBI" id="CHEBI:43474"/>
        <dbReference type="ChEBI" id="CHEBI:456216"/>
        <dbReference type="EC" id="3.6.4.13"/>
    </reaction>
</comment>
<dbReference type="InterPro" id="IPR001650">
    <property type="entry name" value="Helicase_C-like"/>
</dbReference>
<dbReference type="InterPro" id="IPR014001">
    <property type="entry name" value="Helicase_ATP-bd"/>
</dbReference>
<protein>
    <recommendedName>
        <fullName evidence="6">ATP-dependent RNA helicase</fullName>
        <ecNumber evidence="6">3.6.4.13</ecNumber>
    </recommendedName>
</protein>
<dbReference type="GO" id="GO:0003724">
    <property type="term" value="F:RNA helicase activity"/>
    <property type="evidence" value="ECO:0007669"/>
    <property type="project" value="UniProtKB-EC"/>
</dbReference>
<feature type="compositionally biased region" description="Basic and acidic residues" evidence="7">
    <location>
        <begin position="787"/>
        <end position="801"/>
    </location>
</feature>
<dbReference type="PROSITE" id="PS51192">
    <property type="entry name" value="HELICASE_ATP_BIND_1"/>
    <property type="match status" value="1"/>
</dbReference>
<dbReference type="AlphaFoldDB" id="A0A2R5GJM3"/>
<evidence type="ECO:0000256" key="2">
    <source>
        <dbReference type="ARBA" id="ARBA00022801"/>
    </source>
</evidence>
<reference evidence="10 11" key="1">
    <citation type="submission" date="2017-12" db="EMBL/GenBank/DDBJ databases">
        <title>Sequencing, de novo assembly and annotation of complete genome of a new Thraustochytrid species, strain FCC1311.</title>
        <authorList>
            <person name="Sedici K."/>
            <person name="Godart F."/>
            <person name="Aiese Cigliano R."/>
            <person name="Sanseverino W."/>
            <person name="Barakat M."/>
            <person name="Ortet P."/>
            <person name="Marechal E."/>
            <person name="Cagnac O."/>
            <person name="Amato A."/>
        </authorList>
    </citation>
    <scope>NUCLEOTIDE SEQUENCE [LARGE SCALE GENOMIC DNA]</scope>
</reference>
<comment type="caution">
    <text evidence="10">The sequence shown here is derived from an EMBL/GenBank/DDBJ whole genome shotgun (WGS) entry which is preliminary data.</text>
</comment>
<evidence type="ECO:0000313" key="11">
    <source>
        <dbReference type="Proteomes" id="UP000241890"/>
    </source>
</evidence>
<gene>
    <name evidence="10" type="ORF">FCC1311_042772</name>
</gene>
<feature type="domain" description="Helicase ATP-binding" evidence="8">
    <location>
        <begin position="123"/>
        <end position="297"/>
    </location>
</feature>
<feature type="compositionally biased region" description="Acidic residues" evidence="7">
    <location>
        <begin position="686"/>
        <end position="706"/>
    </location>
</feature>
<keyword evidence="2 6" id="KW-0378">Hydrolase</keyword>